<name>A0ABD2WSA0_9HYME</name>
<keyword evidence="2" id="KW-1185">Reference proteome</keyword>
<organism evidence="1 2">
    <name type="scientific">Trichogramma kaykai</name>
    <dbReference type="NCBI Taxonomy" id="54128"/>
    <lineage>
        <taxon>Eukaryota</taxon>
        <taxon>Metazoa</taxon>
        <taxon>Ecdysozoa</taxon>
        <taxon>Arthropoda</taxon>
        <taxon>Hexapoda</taxon>
        <taxon>Insecta</taxon>
        <taxon>Pterygota</taxon>
        <taxon>Neoptera</taxon>
        <taxon>Endopterygota</taxon>
        <taxon>Hymenoptera</taxon>
        <taxon>Apocrita</taxon>
        <taxon>Proctotrupomorpha</taxon>
        <taxon>Chalcidoidea</taxon>
        <taxon>Trichogrammatidae</taxon>
        <taxon>Trichogramma</taxon>
    </lineage>
</organism>
<sequence length="375" mass="42825">MGHFIRHGAVAVAATRRSQYQQQKQDEQEESRLDTACQAPRRFLIAHIDTASAESEELIWLARTTQSIRANGCIADPFYRFYDQWNPKLVYEKSITSRNFCIRAQRRTLNNVPDALACNASKYTNSVKVDSALGRDDAAREGYESNIFDTTSQRLATVARNQYEWRAINMYLEDNKITEIVSDVLSSVINFQASENVNLARKISTRESAIARGVNSGAMEYRLDIDCVKRIERRSSESPSAASAKLKYQIDTETRINQIRFMYVHTAYVYSELACACASKREAHDYSSYVGLLARRSSNKTLLVYISYCLGLGSDLRAYIHIYRYSVSVREGEAQQQQQQQRQQRRQYAGIIKIESLDVNSYSRAVLTSRLRGSL</sequence>
<protein>
    <submittedName>
        <fullName evidence="1">Uncharacterized protein</fullName>
    </submittedName>
</protein>
<dbReference type="AlphaFoldDB" id="A0ABD2WSA0"/>
<dbReference type="Proteomes" id="UP001627154">
    <property type="component" value="Unassembled WGS sequence"/>
</dbReference>
<reference evidence="1 2" key="1">
    <citation type="journal article" date="2024" name="bioRxiv">
        <title>A reference genome for Trichogramma kaykai: A tiny desert-dwelling parasitoid wasp with competing sex-ratio distorters.</title>
        <authorList>
            <person name="Culotta J."/>
            <person name="Lindsey A.R."/>
        </authorList>
    </citation>
    <scope>NUCLEOTIDE SEQUENCE [LARGE SCALE GENOMIC DNA]</scope>
    <source>
        <strain evidence="1 2">KSX58</strain>
    </source>
</reference>
<proteinExistence type="predicted"/>
<evidence type="ECO:0000313" key="1">
    <source>
        <dbReference type="EMBL" id="KAL3395750.1"/>
    </source>
</evidence>
<evidence type="ECO:0000313" key="2">
    <source>
        <dbReference type="Proteomes" id="UP001627154"/>
    </source>
</evidence>
<comment type="caution">
    <text evidence="1">The sequence shown here is derived from an EMBL/GenBank/DDBJ whole genome shotgun (WGS) entry which is preliminary data.</text>
</comment>
<accession>A0ABD2WSA0</accession>
<gene>
    <name evidence="1" type="ORF">TKK_010283</name>
</gene>
<dbReference type="EMBL" id="JBJJXI010000078">
    <property type="protein sequence ID" value="KAL3395750.1"/>
    <property type="molecule type" value="Genomic_DNA"/>
</dbReference>